<dbReference type="NCBIfam" id="NF001159">
    <property type="entry name" value="PRK00150.1-3"/>
    <property type="match status" value="1"/>
</dbReference>
<dbReference type="RefSeq" id="WP_160646419.1">
    <property type="nucleotide sequence ID" value="NZ_SIJB01000026.1"/>
</dbReference>
<dbReference type="OrthoDB" id="9784988at2"/>
<dbReference type="CDD" id="cd00487">
    <property type="entry name" value="Pep_deformylase"/>
    <property type="match status" value="1"/>
</dbReference>
<evidence type="ECO:0000256" key="1">
    <source>
        <dbReference type="ARBA" id="ARBA00010759"/>
    </source>
</evidence>
<evidence type="ECO:0000313" key="7">
    <source>
        <dbReference type="EMBL" id="NBI29612.1"/>
    </source>
</evidence>
<dbReference type="Pfam" id="PF01327">
    <property type="entry name" value="Pep_deformylase"/>
    <property type="match status" value="1"/>
</dbReference>
<comment type="catalytic activity">
    <reaction evidence="6">
        <text>N-terminal N-formyl-L-methionyl-[peptide] + H2O = N-terminal L-methionyl-[peptide] + formate</text>
        <dbReference type="Rhea" id="RHEA:24420"/>
        <dbReference type="Rhea" id="RHEA-COMP:10639"/>
        <dbReference type="Rhea" id="RHEA-COMP:10640"/>
        <dbReference type="ChEBI" id="CHEBI:15377"/>
        <dbReference type="ChEBI" id="CHEBI:15740"/>
        <dbReference type="ChEBI" id="CHEBI:49298"/>
        <dbReference type="ChEBI" id="CHEBI:64731"/>
        <dbReference type="EC" id="3.5.1.88"/>
    </reaction>
</comment>
<dbReference type="Gene3D" id="3.90.45.10">
    <property type="entry name" value="Peptide deformylase"/>
    <property type="match status" value="1"/>
</dbReference>
<sequence>MAIRVIVKNPDPILREKCKQVTKFNKNLHKLLDDMAETMYDAPGVGLAAPQIGILKRVIVLDSGEEDGPGLIELVNPEIIKTSTEKEIGPEGCLSIPSISGDVNRFKAITVKGLDRNGNEVEYEAEDFLARIFQHEIDHLNGILFTDIAETIYEGEQPNNVID</sequence>
<dbReference type="HAMAP" id="MF_00163">
    <property type="entry name" value="Pep_deformylase"/>
    <property type="match status" value="1"/>
</dbReference>
<comment type="function">
    <text evidence="6">Removes the formyl group from the N-terminal Met of newly synthesized proteins. Requires at least a dipeptide for an efficient rate of reaction. N-terminal L-methionine is a prerequisite for activity but the enzyme has broad specificity at other positions.</text>
</comment>
<feature type="binding site" evidence="6">
    <location>
        <position position="135"/>
    </location>
    <ligand>
        <name>Fe cation</name>
        <dbReference type="ChEBI" id="CHEBI:24875"/>
    </ligand>
</feature>
<comment type="similarity">
    <text evidence="1 6">Belongs to the polypeptide deformylase family.</text>
</comment>
<feature type="binding site" evidence="6">
    <location>
        <position position="93"/>
    </location>
    <ligand>
        <name>Fe cation</name>
        <dbReference type="ChEBI" id="CHEBI:24875"/>
    </ligand>
</feature>
<dbReference type="GO" id="GO:0006412">
    <property type="term" value="P:translation"/>
    <property type="evidence" value="ECO:0007669"/>
    <property type="project" value="UniProtKB-UniRule"/>
</dbReference>
<dbReference type="GO" id="GO:0042586">
    <property type="term" value="F:peptide deformylase activity"/>
    <property type="evidence" value="ECO:0007669"/>
    <property type="project" value="UniProtKB-UniRule"/>
</dbReference>
<keyword evidence="5 6" id="KW-0408">Iron</keyword>
<name>A0A6N9Q482_9BACL</name>
<keyword evidence="4 6" id="KW-0648">Protein biosynthesis</keyword>
<dbReference type="PRINTS" id="PR01576">
    <property type="entry name" value="PDEFORMYLASE"/>
</dbReference>
<evidence type="ECO:0000313" key="8">
    <source>
        <dbReference type="Proteomes" id="UP000448943"/>
    </source>
</evidence>
<dbReference type="EMBL" id="SIJB01000026">
    <property type="protein sequence ID" value="NBI29612.1"/>
    <property type="molecule type" value="Genomic_DNA"/>
</dbReference>
<dbReference type="PANTHER" id="PTHR10458">
    <property type="entry name" value="PEPTIDE DEFORMYLASE"/>
    <property type="match status" value="1"/>
</dbReference>
<evidence type="ECO:0000256" key="5">
    <source>
        <dbReference type="ARBA" id="ARBA00023004"/>
    </source>
</evidence>
<feature type="active site" evidence="6">
    <location>
        <position position="136"/>
    </location>
</feature>
<keyword evidence="3 6" id="KW-0378">Hydrolase</keyword>
<dbReference type="FunFam" id="3.90.45.10:FF:000005">
    <property type="entry name" value="Peptide deformylase"/>
    <property type="match status" value="1"/>
</dbReference>
<reference evidence="7 8" key="1">
    <citation type="submission" date="2019-01" db="EMBL/GenBank/DDBJ databases">
        <title>Chengkuizengella sp. nov., isolated from deep-sea sediment of East Pacific Ocean.</title>
        <authorList>
            <person name="Yang J."/>
            <person name="Lai Q."/>
            <person name="Shao Z."/>
        </authorList>
    </citation>
    <scope>NUCLEOTIDE SEQUENCE [LARGE SCALE GENOMIC DNA]</scope>
    <source>
        <strain evidence="7 8">YPA3-1-1</strain>
    </source>
</reference>
<evidence type="ECO:0000256" key="2">
    <source>
        <dbReference type="ARBA" id="ARBA00022723"/>
    </source>
</evidence>
<dbReference type="NCBIfam" id="TIGR00079">
    <property type="entry name" value="pept_deformyl"/>
    <property type="match status" value="1"/>
</dbReference>
<proteinExistence type="inferred from homology"/>
<gene>
    <name evidence="6 7" type="primary">def</name>
    <name evidence="7" type="ORF">ERL59_11645</name>
</gene>
<dbReference type="EC" id="3.5.1.88" evidence="6"/>
<protein>
    <recommendedName>
        <fullName evidence="6">Peptide deformylase</fullName>
        <shortName evidence="6">PDF</shortName>
        <ecNumber evidence="6">3.5.1.88</ecNumber>
    </recommendedName>
    <alternativeName>
        <fullName evidence="6">Polypeptide deformylase</fullName>
    </alternativeName>
</protein>
<dbReference type="SUPFAM" id="SSF56420">
    <property type="entry name" value="Peptide deformylase"/>
    <property type="match status" value="1"/>
</dbReference>
<feature type="binding site" evidence="6">
    <location>
        <position position="139"/>
    </location>
    <ligand>
        <name>Fe cation</name>
        <dbReference type="ChEBI" id="CHEBI:24875"/>
    </ligand>
</feature>
<keyword evidence="2 6" id="KW-0479">Metal-binding</keyword>
<dbReference type="PANTHER" id="PTHR10458:SF22">
    <property type="entry name" value="PEPTIDE DEFORMYLASE"/>
    <property type="match status" value="1"/>
</dbReference>
<dbReference type="GO" id="GO:0046872">
    <property type="term" value="F:metal ion binding"/>
    <property type="evidence" value="ECO:0007669"/>
    <property type="project" value="UniProtKB-KW"/>
</dbReference>
<dbReference type="InterPro" id="IPR023635">
    <property type="entry name" value="Peptide_deformylase"/>
</dbReference>
<evidence type="ECO:0000256" key="6">
    <source>
        <dbReference type="HAMAP-Rule" id="MF_00163"/>
    </source>
</evidence>
<comment type="caution">
    <text evidence="7">The sequence shown here is derived from an EMBL/GenBank/DDBJ whole genome shotgun (WGS) entry which is preliminary data.</text>
</comment>
<accession>A0A6N9Q482</accession>
<dbReference type="PIRSF" id="PIRSF004749">
    <property type="entry name" value="Pep_def"/>
    <property type="match status" value="1"/>
</dbReference>
<evidence type="ECO:0000256" key="3">
    <source>
        <dbReference type="ARBA" id="ARBA00022801"/>
    </source>
</evidence>
<evidence type="ECO:0000256" key="4">
    <source>
        <dbReference type="ARBA" id="ARBA00022917"/>
    </source>
</evidence>
<dbReference type="InterPro" id="IPR036821">
    <property type="entry name" value="Peptide_deformylase_sf"/>
</dbReference>
<organism evidence="7 8">
    <name type="scientific">Chengkuizengella marina</name>
    <dbReference type="NCBI Taxonomy" id="2507566"/>
    <lineage>
        <taxon>Bacteria</taxon>
        <taxon>Bacillati</taxon>
        <taxon>Bacillota</taxon>
        <taxon>Bacilli</taxon>
        <taxon>Bacillales</taxon>
        <taxon>Paenibacillaceae</taxon>
        <taxon>Chengkuizengella</taxon>
    </lineage>
</organism>
<dbReference type="AlphaFoldDB" id="A0A6N9Q482"/>
<keyword evidence="8" id="KW-1185">Reference proteome</keyword>
<dbReference type="Proteomes" id="UP000448943">
    <property type="component" value="Unassembled WGS sequence"/>
</dbReference>
<comment type="cofactor">
    <cofactor evidence="6">
        <name>Fe(2+)</name>
        <dbReference type="ChEBI" id="CHEBI:29033"/>
    </cofactor>
    <text evidence="6">Binds 1 Fe(2+) ion.</text>
</comment>